<dbReference type="PANTHER" id="PTHR10749:SF7">
    <property type="entry name" value="PHOSPHORYLASE B KINASE REGULATORY SUBUNIT ALPHA-RELATED"/>
    <property type="match status" value="1"/>
</dbReference>
<dbReference type="Pfam" id="PF19292">
    <property type="entry name" value="KPBB_C"/>
    <property type="match status" value="1"/>
</dbReference>
<evidence type="ECO:0000256" key="4">
    <source>
        <dbReference type="ARBA" id="ARBA00022860"/>
    </source>
</evidence>
<dbReference type="RefSeq" id="WP_106632262.1">
    <property type="nucleotide sequence ID" value="NZ_PXXO01000008.1"/>
</dbReference>
<organism evidence="8 9">
    <name type="scientific">Cyanobium usitatum str. Tous</name>
    <dbReference type="NCBI Taxonomy" id="2116684"/>
    <lineage>
        <taxon>Bacteria</taxon>
        <taxon>Bacillati</taxon>
        <taxon>Cyanobacteriota</taxon>
        <taxon>Cyanophyceae</taxon>
        <taxon>Synechococcales</taxon>
        <taxon>Prochlorococcaceae</taxon>
        <taxon>Cyanobium</taxon>
    </lineage>
</organism>
<accession>A0A2P7MUW8</accession>
<dbReference type="EMBL" id="PXXO01000008">
    <property type="protein sequence ID" value="PSJ04997.1"/>
    <property type="molecule type" value="Genomic_DNA"/>
</dbReference>
<keyword evidence="5" id="KW-0119">Carbohydrate metabolism</keyword>
<sequence>MAQSLPLNNPAHQPEPAVSAALDPAQAWVLLQDLDSQIDRVVLSRQHPITGLLPASTANTVHGNYADAWVRDCVYSIQCVWGLALAHRRLRGASRRVYELEARVLHLMRGLLNAMLRQAPKVERFKHSLHRLHAIHAKFDTATGAAVVADDGWGHLQLDATALFLLQLAQLTRSGLVVVQSSHERDFVQNLVYYVARAYRIADYGIWERGDKGNHGLPERNASSIGLVKAALESLEGLDLYGPHGDGRSCLVIPHDAIVRLRRALDALLPRESASKEVDSACLAVIGYPAWAVDDPELRRRTRAKIRAELGGAYGYKRFRRDGHQTVVEDHTRLHYEREELAEFEHIECEWPLFWAYELITACCEERWEEARQWRQRLHEVSLEQAEGALLPELYLVPEAAIAAERQQPGSQRRVANPNVPLLWTQSLTWLSDLLLAGLISPDDLDPTGRRRPSTLGADRVLVALVPANAAIAASLEAAGLPLAHGPSSTTGPSSTNPAIRIGGSQELAMRMAQVGANPALGLSGHPPVRMETMATARLYRQGTSCFAFFPAVLEEDTFYLADDPEQLVDAVTAELRLLQRHWRGSGSPLLLLPIAEGAFQANPDAFLRLGQQLQAGLLDGVPVQLAPLAELIDQGSWVELPAQAPGAVLLPPAPIPTPLRAGTSQTPLSAKEEQELEREDISIGELADRLWRSSSLEEQGEVLEQLVRRLGPDSRLQGPAGSQPVRLHDLLEEVYRRALAEADWNVVRRVAGALDLVHPQLEDALTDLLVRQKQVVVGRNYTSDSRISEPQGSASIAAMIRRYSGEDGREWMLQQELLLALDGLARHEPALLSGSLTLQLGQLLLLLTGELASEAGLNPIDAFEALCDQPPHAIQRRLRTVLADLEHAKASLQRQEQLHVSGRVRWDVPDPLAELPKGGCWLQHRLRLGALGRVPRDFYPGIWDLLHHCHGIVIGDKLEKRNRLDSGPLLSEKTPGERNFAALVDHLLSKIEAPDYRQLCTETLLTLITFMGANPEVVFDDDLVLDVVIGHAVRVGWQQRHPNIPESQYGLHKADAWDQFYLASPADCRRWQLAALRQLTSPDITPVARATSTT</sequence>
<feature type="domain" description="GH15-like" evidence="6">
    <location>
        <begin position="37"/>
        <end position="842"/>
    </location>
</feature>
<protein>
    <submittedName>
        <fullName evidence="8">Phosphorylase kinase</fullName>
    </submittedName>
</protein>
<dbReference type="InterPro" id="IPR012341">
    <property type="entry name" value="6hp_glycosidase-like_sf"/>
</dbReference>
<dbReference type="GO" id="GO:0005964">
    <property type="term" value="C:phosphorylase kinase complex"/>
    <property type="evidence" value="ECO:0007669"/>
    <property type="project" value="TreeGrafter"/>
</dbReference>
<evidence type="ECO:0000259" key="6">
    <source>
        <dbReference type="Pfam" id="PF00723"/>
    </source>
</evidence>
<evidence type="ECO:0000256" key="5">
    <source>
        <dbReference type="ARBA" id="ARBA00023277"/>
    </source>
</evidence>
<keyword evidence="8" id="KW-0808">Transferase</keyword>
<evidence type="ECO:0000256" key="3">
    <source>
        <dbReference type="ARBA" id="ARBA00022600"/>
    </source>
</evidence>
<comment type="pathway">
    <text evidence="1">Glycan biosynthesis; glycogen metabolism.</text>
</comment>
<comment type="caution">
    <text evidence="8">The sequence shown here is derived from an EMBL/GenBank/DDBJ whole genome shotgun (WGS) entry which is preliminary data.</text>
</comment>
<dbReference type="GO" id="GO:0016301">
    <property type="term" value="F:kinase activity"/>
    <property type="evidence" value="ECO:0007669"/>
    <property type="project" value="UniProtKB-KW"/>
</dbReference>
<dbReference type="SUPFAM" id="SSF48208">
    <property type="entry name" value="Six-hairpin glycosidases"/>
    <property type="match status" value="1"/>
</dbReference>
<dbReference type="InterPro" id="IPR045583">
    <property type="entry name" value="KPBA/B_C"/>
</dbReference>
<comment type="similarity">
    <text evidence="2">Belongs to the phosphorylase b kinase regulatory chain family.</text>
</comment>
<keyword evidence="4" id="KW-0112">Calmodulin-binding</keyword>
<keyword evidence="3" id="KW-0321">Glycogen metabolism</keyword>
<dbReference type="GO" id="GO:0005977">
    <property type="term" value="P:glycogen metabolic process"/>
    <property type="evidence" value="ECO:0007669"/>
    <property type="project" value="UniProtKB-UniPathway"/>
</dbReference>
<dbReference type="InterPro" id="IPR011613">
    <property type="entry name" value="GH15-like"/>
</dbReference>
<evidence type="ECO:0000256" key="1">
    <source>
        <dbReference type="ARBA" id="ARBA00005131"/>
    </source>
</evidence>
<dbReference type="OrthoDB" id="6091662at2"/>
<name>A0A2P7MUW8_9CYAN</name>
<evidence type="ECO:0000256" key="2">
    <source>
        <dbReference type="ARBA" id="ARBA00007128"/>
    </source>
</evidence>
<dbReference type="InterPro" id="IPR008928">
    <property type="entry name" value="6-hairpin_glycosidase_sf"/>
</dbReference>
<proteinExistence type="inferred from homology"/>
<dbReference type="UniPathway" id="UPA00163"/>
<keyword evidence="9" id="KW-1185">Reference proteome</keyword>
<dbReference type="Proteomes" id="UP000243002">
    <property type="component" value="Unassembled WGS sequence"/>
</dbReference>
<dbReference type="AlphaFoldDB" id="A0A2P7MUW8"/>
<dbReference type="InterPro" id="IPR008734">
    <property type="entry name" value="PHK_A/B_su"/>
</dbReference>
<evidence type="ECO:0000313" key="9">
    <source>
        <dbReference type="Proteomes" id="UP000243002"/>
    </source>
</evidence>
<gene>
    <name evidence="8" type="ORF">C7K55_08260</name>
</gene>
<dbReference type="PANTHER" id="PTHR10749">
    <property type="entry name" value="PHOSPHORYLASE B KINASE REGULATORY SUBUNIT"/>
    <property type="match status" value="1"/>
</dbReference>
<dbReference type="Pfam" id="PF00723">
    <property type="entry name" value="Glyco_hydro_15"/>
    <property type="match status" value="1"/>
</dbReference>
<dbReference type="GO" id="GO:0005516">
    <property type="term" value="F:calmodulin binding"/>
    <property type="evidence" value="ECO:0007669"/>
    <property type="project" value="UniProtKB-KW"/>
</dbReference>
<dbReference type="Gene3D" id="1.50.10.10">
    <property type="match status" value="1"/>
</dbReference>
<evidence type="ECO:0000313" key="8">
    <source>
        <dbReference type="EMBL" id="PSJ04997.1"/>
    </source>
</evidence>
<evidence type="ECO:0000259" key="7">
    <source>
        <dbReference type="Pfam" id="PF19292"/>
    </source>
</evidence>
<feature type="domain" description="Phosphorylase b kinase regulatory subunit alpha/beta C-terminal" evidence="7">
    <location>
        <begin position="856"/>
        <end position="1082"/>
    </location>
</feature>
<reference evidence="8 9" key="1">
    <citation type="journal article" date="2018" name="Environ. Microbiol.">
        <title>Ecological and genomic features of two widespread freshwater picocyanobacteria.</title>
        <authorList>
            <person name="Cabello-Yeves P.J."/>
            <person name="Picazo A."/>
            <person name="Camacho A."/>
            <person name="Callieri C."/>
            <person name="Rosselli R."/>
            <person name="Roda-Garcia J.J."/>
            <person name="Coutinho F.H."/>
            <person name="Rodriguez-Valera F."/>
        </authorList>
    </citation>
    <scope>NUCLEOTIDE SEQUENCE [LARGE SCALE GENOMIC DNA]</scope>
    <source>
        <strain evidence="8 9">Tous</strain>
    </source>
</reference>
<keyword evidence="8" id="KW-0418">Kinase</keyword>